<reference evidence="2 3" key="1">
    <citation type="submission" date="2020-04" db="EMBL/GenBank/DDBJ databases">
        <title>Perkinsus olseni comparative genomics.</title>
        <authorList>
            <person name="Bogema D.R."/>
        </authorList>
    </citation>
    <scope>NUCLEOTIDE SEQUENCE [LARGE SCALE GENOMIC DNA]</scope>
    <source>
        <strain evidence="2">ATCC PRA-205</strain>
    </source>
</reference>
<name>A0A7J6SZ85_PEROL</name>
<organism evidence="2 3">
    <name type="scientific">Perkinsus olseni</name>
    <name type="common">Perkinsus atlanticus</name>
    <dbReference type="NCBI Taxonomy" id="32597"/>
    <lineage>
        <taxon>Eukaryota</taxon>
        <taxon>Sar</taxon>
        <taxon>Alveolata</taxon>
        <taxon>Perkinsozoa</taxon>
        <taxon>Perkinsea</taxon>
        <taxon>Perkinsida</taxon>
        <taxon>Perkinsidae</taxon>
        <taxon>Perkinsus</taxon>
    </lineage>
</organism>
<keyword evidence="1" id="KW-1133">Transmembrane helix</keyword>
<feature type="transmembrane region" description="Helical" evidence="1">
    <location>
        <begin position="16"/>
        <end position="33"/>
    </location>
</feature>
<comment type="caution">
    <text evidence="2">The sequence shown here is derived from an EMBL/GenBank/DDBJ whole genome shotgun (WGS) entry which is preliminary data.</text>
</comment>
<feature type="non-terminal residue" evidence="2">
    <location>
        <position position="1"/>
    </location>
</feature>
<evidence type="ECO:0000313" key="2">
    <source>
        <dbReference type="EMBL" id="KAF4737440.1"/>
    </source>
</evidence>
<gene>
    <name evidence="2" type="ORF">FOZ62_010276</name>
</gene>
<accession>A0A7J6SZ85</accession>
<evidence type="ECO:0000256" key="1">
    <source>
        <dbReference type="SAM" id="Phobius"/>
    </source>
</evidence>
<sequence length="126" mass="14442">MASSTWTNMHLFKRKWGVAAYRIVPLVVLAYMLKKRMDYLRVLTADEKEWLTAEVSRRRVSVAQAMEDAKDPDTLLTALLGLARCSTDDPEVISILKVAVDRTLRRVLKALEADHRHRSSAKDLYL</sequence>
<evidence type="ECO:0000313" key="3">
    <source>
        <dbReference type="Proteomes" id="UP000574390"/>
    </source>
</evidence>
<keyword evidence="1" id="KW-0812">Transmembrane</keyword>
<dbReference type="AlphaFoldDB" id="A0A7J6SZ85"/>
<proteinExistence type="predicted"/>
<dbReference type="EMBL" id="JABANM010011593">
    <property type="protein sequence ID" value="KAF4737440.1"/>
    <property type="molecule type" value="Genomic_DNA"/>
</dbReference>
<keyword evidence="1" id="KW-0472">Membrane</keyword>
<protein>
    <submittedName>
        <fullName evidence="2">Uncharacterized protein</fullName>
    </submittedName>
</protein>
<dbReference type="Proteomes" id="UP000574390">
    <property type="component" value="Unassembled WGS sequence"/>
</dbReference>